<dbReference type="InterPro" id="IPR006691">
    <property type="entry name" value="GyrA/parC_rep"/>
</dbReference>
<dbReference type="InterPro" id="IPR003586">
    <property type="entry name" value="Hint_dom_C"/>
</dbReference>
<dbReference type="InterPro" id="IPR013758">
    <property type="entry name" value="Topo_IIA_A/C_ab"/>
</dbReference>
<dbReference type="GO" id="GO:0016539">
    <property type="term" value="P:intein-mediated protein splicing"/>
    <property type="evidence" value="ECO:0007669"/>
    <property type="project" value="InterPro"/>
</dbReference>
<evidence type="ECO:0000256" key="11">
    <source>
        <dbReference type="ARBA" id="ARBA00023125"/>
    </source>
</evidence>
<dbReference type="InterPro" id="IPR013760">
    <property type="entry name" value="Topo_IIA-like_dom_sf"/>
</dbReference>
<evidence type="ECO:0000259" key="18">
    <source>
        <dbReference type="PROSITE" id="PS52040"/>
    </source>
</evidence>
<keyword evidence="9" id="KW-0651">Protein splicing</keyword>
<comment type="catalytic activity">
    <reaction evidence="1 14">
        <text>ATP-dependent breakage, passage and rejoining of double-stranded DNA.</text>
        <dbReference type="EC" id="5.6.2.2"/>
    </reaction>
</comment>
<reference evidence="19 20" key="1">
    <citation type="submission" date="2019-12" db="EMBL/GenBank/DDBJ databases">
        <authorList>
            <person name="Kun Z."/>
        </authorList>
    </citation>
    <scope>NUCLEOTIDE SEQUENCE [LARGE SCALE GENOMIC DNA]</scope>
    <source>
        <strain evidence="19 20">YIM 123512</strain>
    </source>
</reference>
<comment type="similarity">
    <text evidence="3">Belongs to the type II topoisomerase GyrA/ParC subunit family.</text>
</comment>
<dbReference type="SUPFAM" id="SSF101904">
    <property type="entry name" value="GyrA/ParC C-terminal domain-like"/>
    <property type="match status" value="1"/>
</dbReference>
<dbReference type="SUPFAM" id="SSF56719">
    <property type="entry name" value="Type II DNA topoisomerase"/>
    <property type="match status" value="2"/>
</dbReference>
<dbReference type="SUPFAM" id="SSF51294">
    <property type="entry name" value="Hedgehog/intein (Hint) domain"/>
    <property type="match status" value="1"/>
</dbReference>
<dbReference type="Gene3D" id="2.120.10.90">
    <property type="entry name" value="DNA gyrase/topoisomerase IV, subunit A, C-terminal"/>
    <property type="match status" value="1"/>
</dbReference>
<dbReference type="GO" id="GO:0005737">
    <property type="term" value="C:cytoplasm"/>
    <property type="evidence" value="ECO:0007669"/>
    <property type="project" value="TreeGrafter"/>
</dbReference>
<keyword evidence="5" id="KW-0963">Cytoplasm</keyword>
<keyword evidence="8" id="KW-0067">ATP-binding</keyword>
<evidence type="ECO:0000256" key="7">
    <source>
        <dbReference type="ARBA" id="ARBA00022813"/>
    </source>
</evidence>
<dbReference type="PROSITE" id="PS52040">
    <property type="entry name" value="TOPO_IIA"/>
    <property type="match status" value="1"/>
</dbReference>
<evidence type="ECO:0000256" key="4">
    <source>
        <dbReference type="ARBA" id="ARBA00012895"/>
    </source>
</evidence>
<dbReference type="EC" id="5.6.2.2" evidence="4"/>
<dbReference type="InterPro" id="IPR006141">
    <property type="entry name" value="Intein_N"/>
</dbReference>
<dbReference type="GO" id="GO:0003677">
    <property type="term" value="F:DNA binding"/>
    <property type="evidence" value="ECO:0007669"/>
    <property type="project" value="UniProtKB-UniRule"/>
</dbReference>
<evidence type="ECO:0000256" key="10">
    <source>
        <dbReference type="ARBA" id="ARBA00023029"/>
    </source>
</evidence>
<name>A0A6L7EML1_9ACTN</name>
<evidence type="ECO:0000256" key="6">
    <source>
        <dbReference type="ARBA" id="ARBA00022741"/>
    </source>
</evidence>
<dbReference type="PANTHER" id="PTHR43493">
    <property type="entry name" value="DNA GYRASE/TOPOISOMERASE SUBUNIT A"/>
    <property type="match status" value="1"/>
</dbReference>
<feature type="domain" description="DOD-type homing endonuclease" evidence="17">
    <location>
        <begin position="255"/>
        <end position="396"/>
    </location>
</feature>
<feature type="active site" description="O-(5'-phospho-DNA)-tyrosine intermediate" evidence="14">
    <location>
        <position position="131"/>
    </location>
</feature>
<evidence type="ECO:0000256" key="12">
    <source>
        <dbReference type="ARBA" id="ARBA00023235"/>
    </source>
</evidence>
<dbReference type="GO" id="GO:0005524">
    <property type="term" value="F:ATP binding"/>
    <property type="evidence" value="ECO:0007669"/>
    <property type="project" value="UniProtKB-KW"/>
</dbReference>
<evidence type="ECO:0000256" key="16">
    <source>
        <dbReference type="SAM" id="MobiDB-lite"/>
    </source>
</evidence>
<dbReference type="GO" id="GO:0034335">
    <property type="term" value="F:DNA negative supercoiling activity"/>
    <property type="evidence" value="ECO:0007669"/>
    <property type="project" value="UniProtKB-ARBA"/>
</dbReference>
<dbReference type="InterPro" id="IPR004860">
    <property type="entry name" value="LAGLIDADG_dom"/>
</dbReference>
<accession>A0A6L7EML1</accession>
<dbReference type="AlphaFoldDB" id="A0A6L7EML1"/>
<dbReference type="PANTHER" id="PTHR43493:SF5">
    <property type="entry name" value="DNA GYRASE SUBUNIT A, CHLOROPLASTIC_MITOCHONDRIAL"/>
    <property type="match status" value="1"/>
</dbReference>
<evidence type="ECO:0000256" key="15">
    <source>
        <dbReference type="SAM" id="Coils"/>
    </source>
</evidence>
<dbReference type="InterPro" id="IPR035516">
    <property type="entry name" value="Gyrase/topoIV_suA_C"/>
</dbReference>
<dbReference type="InterPro" id="IPR036844">
    <property type="entry name" value="Hint_dom_sf"/>
</dbReference>
<dbReference type="CDD" id="cd00081">
    <property type="entry name" value="Hint"/>
    <property type="match status" value="1"/>
</dbReference>
<dbReference type="GO" id="GO:0006265">
    <property type="term" value="P:DNA topological change"/>
    <property type="evidence" value="ECO:0007669"/>
    <property type="project" value="UniProtKB-UniRule"/>
</dbReference>
<feature type="coiled-coil region" evidence="15">
    <location>
        <begin position="866"/>
        <end position="893"/>
    </location>
</feature>
<evidence type="ECO:0000256" key="13">
    <source>
        <dbReference type="ARBA" id="ARBA00026190"/>
    </source>
</evidence>
<keyword evidence="20" id="KW-1185">Reference proteome</keyword>
<evidence type="ECO:0000256" key="8">
    <source>
        <dbReference type="ARBA" id="ARBA00022840"/>
    </source>
</evidence>
<comment type="function">
    <text evidence="2">A type II topoisomerase that negatively supercoils closed circular double-stranded (ds) DNA in an ATP-dependent manner to modulate DNA topology and maintain chromosomes in an underwound state. Negative supercoiling favors strand separation, and DNA replication, transcription, recombination and repair, all of which involve strand separation. Also able to catalyze the interconversion of other topological isomers of dsDNA rings, including catenanes and knotted rings. Type II topoisomerases break and join 2 DNA strands simultaneously in an ATP-dependent manner.</text>
</comment>
<dbReference type="InterPro" id="IPR003587">
    <property type="entry name" value="Hint_dom_N"/>
</dbReference>
<dbReference type="InterPro" id="IPR013757">
    <property type="entry name" value="Topo_IIA_A_a_sf"/>
</dbReference>
<dbReference type="InterPro" id="IPR004042">
    <property type="entry name" value="Intein_endonuc_central"/>
</dbReference>
<dbReference type="FunFam" id="3.30.1360.40:FF:000002">
    <property type="entry name" value="DNA gyrase subunit A"/>
    <property type="match status" value="1"/>
</dbReference>
<dbReference type="PROSITE" id="PS50819">
    <property type="entry name" value="INTEIN_ENDONUCLEASE"/>
    <property type="match status" value="1"/>
</dbReference>
<dbReference type="InterPro" id="IPR050220">
    <property type="entry name" value="Type_II_DNA_Topoisomerases"/>
</dbReference>
<evidence type="ECO:0000313" key="19">
    <source>
        <dbReference type="EMBL" id="MXG88573.1"/>
    </source>
</evidence>
<sequence length="1256" mass="136989">MARRSTPQELPDDFEEHIQDIDVGDEMRSSFLEYAYSVIYSRALPDARDGLKPVQRRILYTMHDMRLFPDRGHVKSARVAGEVMGRLHPHGDGAIYDALVRLAQPWTLRLPMIDGHGNFGSPDDPPAAMRYCVTGDTHVRLADGSSLRIDELVSLPADSEADTDVEVLDKDGKAVHVSKVFNSGVHPVKRLTTASGHTLRGSHNHPVLCLLPIAGVPMFQWLRLDEITPGTVVCLARNAWTTAVPMAYEMQLGTLLGGWVSEGFVSEGRAGFNNTDPEYFQYVLDAYDALVGGRRCVSARQLRRSGKTIHELDVQNLTQLRTSHLHALSGLEAAEKVVPEVVWRGTPGVKRAFLMALFESDGGLRPASDKSLTIQYSTCSERLARGLLELLLEFGIHSNLTRYERGEYRLVISGLHDMHAFAERVGFLTAKRRRLESLLREMPRYTHRLTRDRAPYVADFVRDSLGEGRGTGKTWLVQHNFDRVERWQQDRSLIVSQFEDSEVLKVVASVMDSGYRFVEVAEVTDEAPETVYSIRVDSEDHSFLAGGFVNHNTECRMAPPAVAMTASIDEDTVDFKPNYDSRETEPVVLPSAIPNLVVNGTTGIAVGMATNMAPHNLVEVVQALRHLITHPGVDLDGLMRFIPGPDLPTGGKIIGLDGIRDAYDTGRGTFRMRATARVETMGRRKGIVVSEMPYNVGIEKVVERIKTLVQGKKLQGISDVKDLTDMTHGTRLVIEVKNGFVPEAVLEQLYKLTPMEETFGINNVCLVDGQPRTLGLKQLLEVFLGHRYDVVRRRSQFRRDKKAERLHVVDGFLLALLDIDEVIQVVRTSDDRAAARERLMEVFDLSEIQATNILDMQLGRLTRLSRIELEKEQETLRREIEELEAILADDQLLREVVSDELAEVARTYGTPRRTVLLESAGTTVTAASAPLEVADDPCFALLSSTGLLARTTNADPVGRGEGDAASRANHDVVVSAVATTARAEVGLLTSRGRLVRIAVLDLPALPPSANDPNLQGGYPLSELVQLAAGERALALTSLRTDGPGLALGTRQGVVKRVNPEVLNRDEWEVVRLEDRDEVVGAAELVTGTETLCFITTDAQLLHFGADGVRPQGRSGGGIAGIRLAAGQHVAWFGVVDPSVETVVVTASGSSTALPGTEPGAVKVAPFSEYPAKGRATGGVRCHRFLKGEDVLVTAWAGDAPARAAATSGAPVELPEATGRRDGSGVPAAQPIAAVAGPVGTRLARSLEAAPTSGVQG</sequence>
<dbReference type="InterPro" id="IPR002205">
    <property type="entry name" value="Topo_IIA_dom_A"/>
</dbReference>
<dbReference type="SUPFAM" id="SSF55608">
    <property type="entry name" value="Homing endonucleases"/>
    <property type="match status" value="1"/>
</dbReference>
<dbReference type="Gene3D" id="3.90.199.10">
    <property type="entry name" value="Topoisomerase II, domain 5"/>
    <property type="match status" value="2"/>
</dbReference>
<dbReference type="InterPro" id="IPR006142">
    <property type="entry name" value="INTEIN"/>
</dbReference>
<organism evidence="19 20">
    <name type="scientific">Nocardioides flavescens</name>
    <dbReference type="NCBI Taxonomy" id="2691959"/>
    <lineage>
        <taxon>Bacteria</taxon>
        <taxon>Bacillati</taxon>
        <taxon>Actinomycetota</taxon>
        <taxon>Actinomycetes</taxon>
        <taxon>Propionibacteriales</taxon>
        <taxon>Nocardioidaceae</taxon>
        <taxon>Nocardioides</taxon>
    </lineage>
</organism>
<dbReference type="EMBL" id="WUEK01000002">
    <property type="protein sequence ID" value="MXG88573.1"/>
    <property type="molecule type" value="Genomic_DNA"/>
</dbReference>
<proteinExistence type="inferred from homology"/>
<dbReference type="SMART" id="SM00305">
    <property type="entry name" value="HintC"/>
    <property type="match status" value="1"/>
</dbReference>
<dbReference type="GO" id="GO:0009330">
    <property type="term" value="C:DNA topoisomerase type II (double strand cut, ATP-hydrolyzing) complex"/>
    <property type="evidence" value="ECO:0007669"/>
    <property type="project" value="TreeGrafter"/>
</dbReference>
<evidence type="ECO:0000256" key="2">
    <source>
        <dbReference type="ARBA" id="ARBA00001978"/>
    </source>
</evidence>
<dbReference type="GO" id="GO:0004519">
    <property type="term" value="F:endonuclease activity"/>
    <property type="evidence" value="ECO:0007669"/>
    <property type="project" value="InterPro"/>
</dbReference>
<dbReference type="Proteomes" id="UP000473325">
    <property type="component" value="Unassembled WGS sequence"/>
</dbReference>
<dbReference type="PROSITE" id="PS50818">
    <property type="entry name" value="INTEIN_C_TER"/>
    <property type="match status" value="1"/>
</dbReference>
<dbReference type="Pfam" id="PF14528">
    <property type="entry name" value="LAGLIDADG_3"/>
    <property type="match status" value="1"/>
</dbReference>
<keyword evidence="6" id="KW-0547">Nucleotide-binding</keyword>
<evidence type="ECO:0000256" key="9">
    <source>
        <dbReference type="ARBA" id="ARBA00023000"/>
    </source>
</evidence>
<evidence type="ECO:0000256" key="1">
    <source>
        <dbReference type="ARBA" id="ARBA00000185"/>
    </source>
</evidence>
<evidence type="ECO:0000256" key="14">
    <source>
        <dbReference type="PROSITE-ProRule" id="PRU01384"/>
    </source>
</evidence>
<dbReference type="Gene3D" id="2.170.16.10">
    <property type="entry name" value="Hedgehog/Intein (Hint) domain"/>
    <property type="match status" value="2"/>
</dbReference>
<dbReference type="Gene3D" id="1.10.268.10">
    <property type="entry name" value="Topoisomerase, domain 3"/>
    <property type="match status" value="1"/>
</dbReference>
<dbReference type="PRINTS" id="PR00379">
    <property type="entry name" value="INTEIN"/>
</dbReference>
<keyword evidence="10 14" id="KW-0799">Topoisomerase</keyword>
<keyword evidence="11 14" id="KW-0238">DNA-binding</keyword>
<dbReference type="Gene3D" id="3.30.1360.40">
    <property type="match status" value="1"/>
</dbReference>
<dbReference type="NCBIfam" id="TIGR01445">
    <property type="entry name" value="intein_Nterm"/>
    <property type="match status" value="1"/>
</dbReference>
<protein>
    <recommendedName>
        <fullName evidence="13">DNA gyrase subunit A</fullName>
        <ecNumber evidence="4">5.6.2.2</ecNumber>
    </recommendedName>
</protein>
<feature type="domain" description="Topo IIA-type catalytic" evidence="18">
    <location>
        <begin position="44"/>
        <end position="929"/>
    </location>
</feature>
<dbReference type="FunFam" id="1.10.268.10:FF:000001">
    <property type="entry name" value="DNA gyrase subunit A"/>
    <property type="match status" value="1"/>
</dbReference>
<keyword evidence="15" id="KW-0175">Coiled coil</keyword>
<dbReference type="Pfam" id="PF00521">
    <property type="entry name" value="DNA_topoisoIV"/>
    <property type="match status" value="2"/>
</dbReference>
<evidence type="ECO:0000259" key="17">
    <source>
        <dbReference type="PROSITE" id="PS50819"/>
    </source>
</evidence>
<gene>
    <name evidence="19" type="ORF">GRQ65_03315</name>
</gene>
<keyword evidence="12 14" id="KW-0413">Isomerase</keyword>
<dbReference type="InterPro" id="IPR027434">
    <property type="entry name" value="Homing_endonucl"/>
</dbReference>
<dbReference type="PROSITE" id="PS50817">
    <property type="entry name" value="INTEIN_N_TER"/>
    <property type="match status" value="1"/>
</dbReference>
<feature type="region of interest" description="Disordered" evidence="16">
    <location>
        <begin position="1203"/>
        <end position="1225"/>
    </location>
</feature>
<dbReference type="SMART" id="SM00434">
    <property type="entry name" value="TOP4c"/>
    <property type="match status" value="1"/>
</dbReference>
<comment type="caution">
    <text evidence="19">The sequence shown here is derived from an EMBL/GenBank/DDBJ whole genome shotgun (WGS) entry which is preliminary data.</text>
</comment>
<dbReference type="Gene3D" id="3.10.28.10">
    <property type="entry name" value="Homing endonucleases"/>
    <property type="match status" value="1"/>
</dbReference>
<dbReference type="SMART" id="SM00306">
    <property type="entry name" value="HintN"/>
    <property type="match status" value="1"/>
</dbReference>
<evidence type="ECO:0000313" key="20">
    <source>
        <dbReference type="Proteomes" id="UP000473325"/>
    </source>
</evidence>
<evidence type="ECO:0000256" key="5">
    <source>
        <dbReference type="ARBA" id="ARBA00022490"/>
    </source>
</evidence>
<dbReference type="InterPro" id="IPR030934">
    <property type="entry name" value="Intein_C"/>
</dbReference>
<dbReference type="Pfam" id="PF03989">
    <property type="entry name" value="DNA_gyraseA_C"/>
    <property type="match status" value="2"/>
</dbReference>
<keyword evidence="7" id="KW-0068">Autocatalytic cleavage</keyword>
<evidence type="ECO:0000256" key="3">
    <source>
        <dbReference type="ARBA" id="ARBA00008263"/>
    </source>
</evidence>
<dbReference type="CDD" id="cd00187">
    <property type="entry name" value="TOP4c"/>
    <property type="match status" value="1"/>
</dbReference>